<evidence type="ECO:0000256" key="4">
    <source>
        <dbReference type="ARBA" id="ARBA00023136"/>
    </source>
</evidence>
<feature type="transmembrane region" description="Helical" evidence="6">
    <location>
        <begin position="924"/>
        <end position="941"/>
    </location>
</feature>
<evidence type="ECO:0000259" key="9">
    <source>
        <dbReference type="Pfam" id="PF13515"/>
    </source>
</evidence>
<dbReference type="OrthoDB" id="2274698at2759"/>
<keyword evidence="2 6" id="KW-0812">Transmembrane</keyword>
<dbReference type="PANTHER" id="PTHR37994:SF1">
    <property type="entry name" value="ER TRANSPORTER 6TM N-TERMINAL DOMAIN-CONTAINING PROTEIN"/>
    <property type="match status" value="1"/>
</dbReference>
<evidence type="ECO:0000259" key="8">
    <source>
        <dbReference type="Pfam" id="PF10337"/>
    </source>
</evidence>
<evidence type="ECO:0000256" key="6">
    <source>
        <dbReference type="SAM" id="Phobius"/>
    </source>
</evidence>
<evidence type="ECO:0000256" key="3">
    <source>
        <dbReference type="ARBA" id="ARBA00022989"/>
    </source>
</evidence>
<feature type="transmembrane region" description="Helical" evidence="6">
    <location>
        <begin position="888"/>
        <end position="904"/>
    </location>
</feature>
<gene>
    <name evidence="10" type="ORF">EIP91_006768</name>
</gene>
<feature type="region of interest" description="Disordered" evidence="5">
    <location>
        <begin position="1"/>
        <end position="71"/>
    </location>
</feature>
<protein>
    <recommendedName>
        <fullName evidence="12">ER transporter 6TM N-terminal domain-containing protein</fullName>
    </recommendedName>
</protein>
<evidence type="ECO:0000313" key="11">
    <source>
        <dbReference type="Proteomes" id="UP000292702"/>
    </source>
</evidence>
<feature type="domain" description="DUF2421" evidence="7">
    <location>
        <begin position="947"/>
        <end position="1163"/>
    </location>
</feature>
<dbReference type="Pfam" id="PF10337">
    <property type="entry name" value="ArAE_2_N"/>
    <property type="match status" value="1"/>
</dbReference>
<evidence type="ECO:0000256" key="1">
    <source>
        <dbReference type="ARBA" id="ARBA00004141"/>
    </source>
</evidence>
<evidence type="ECO:0000259" key="7">
    <source>
        <dbReference type="Pfam" id="PF10334"/>
    </source>
</evidence>
<feature type="region of interest" description="Disordered" evidence="5">
    <location>
        <begin position="716"/>
        <end position="750"/>
    </location>
</feature>
<feature type="compositionally biased region" description="Basic and acidic residues" evidence="5">
    <location>
        <begin position="1"/>
        <end position="12"/>
    </location>
</feature>
<feature type="transmembrane region" description="Helical" evidence="6">
    <location>
        <begin position="778"/>
        <end position="797"/>
    </location>
</feature>
<keyword evidence="3 6" id="KW-1133">Transmembrane helix</keyword>
<feature type="compositionally biased region" description="Basic and acidic residues" evidence="5">
    <location>
        <begin position="460"/>
        <end position="476"/>
    </location>
</feature>
<dbReference type="InterPro" id="IPR018823">
    <property type="entry name" value="ArAE_2_N"/>
</dbReference>
<feature type="domain" description="Integral membrane bound transporter" evidence="9">
    <location>
        <begin position="807"/>
        <end position="937"/>
    </location>
</feature>
<dbReference type="Proteomes" id="UP000292702">
    <property type="component" value="Unassembled WGS sequence"/>
</dbReference>
<reference evidence="10 11" key="1">
    <citation type="submission" date="2018-11" db="EMBL/GenBank/DDBJ databases">
        <title>Genome assembly of Steccherinum ochraceum LE-BIN_3174, the white-rot fungus of the Steccherinaceae family (The Residual Polyporoid clade, Polyporales, Basidiomycota).</title>
        <authorList>
            <person name="Fedorova T.V."/>
            <person name="Glazunova O.A."/>
            <person name="Landesman E.O."/>
            <person name="Moiseenko K.V."/>
            <person name="Psurtseva N.V."/>
            <person name="Savinova O.S."/>
            <person name="Shakhova N.V."/>
            <person name="Tyazhelova T.V."/>
            <person name="Vasina D.V."/>
        </authorList>
    </citation>
    <scope>NUCLEOTIDE SEQUENCE [LARGE SCALE GENOMIC DNA]</scope>
    <source>
        <strain evidence="10 11">LE-BIN_3174</strain>
    </source>
</reference>
<feature type="transmembrane region" description="Helical" evidence="6">
    <location>
        <begin position="835"/>
        <end position="852"/>
    </location>
</feature>
<feature type="transmembrane region" description="Helical" evidence="6">
    <location>
        <begin position="283"/>
        <end position="304"/>
    </location>
</feature>
<dbReference type="PANTHER" id="PTHR37994">
    <property type="entry name" value="ARAE_2_N DOMAIN-CONTAINING PROTEIN-RELATED"/>
    <property type="match status" value="1"/>
</dbReference>
<name>A0A4R0RDJ2_9APHY</name>
<sequence>MSDLQHSDPRMGDEEEALPSPVPSHKDIPPRPTSSPRASRKGVKLQLPNISTSSSEGSGSEKGKKAAQEEKSDPWYRNPLFNRVLLDMQWIPANFTWQKFHAVIRGTIVAFVSVLLLVIFRVEVAVGNASFLLLIAAVLDPPIGSFIEVVEREVILIIAVCLGWAWNTLGIFLANKARSNIDRNAAQPLIITGHFLEAGPSVIIAVFIFTGCFFFLYLKARLGPGPFLVATVFGAITVDIPMLTAALFPYPNYKSGQAIVVPLALHGGLSMLVAAFVFPYTMTAQYCAAFGGVLAPVGQVLALYRQVFKMDPLSVEFATAANTIHGLVDKAEAGLNGAGAASRLLKRDIVWGRFAPNDIGGLEILLRLMVVRSNGMGVYFALIDPTRERFPMTPAPSSPATPLTSRTPTRPPSPSDEKADGEEATLKRRRRAAEHNPSPLRQSLTQEVTARLNSQSTVRSDSDEKKDKRDSHGGDHDWMRAWTNHLHRHKNHATSRHHDNHLHFSLLQMAHSLSLSHGHSSLHLPSKSVVGVFESQRYVTLEATRIGQGSSPDTTAMFVKLLAESCDDLLQQCQTSLSAVQEWMGNVRKGSFSFTGRTKIAQERKRRLENLEKVDALLKAAIDSFMTDKRLRVLDPYRCAFDPHHVGSGDHGDPPPHKFLFHCYVYQYQFMRFASFLSEMMSKIIKLEKDRKKAVLWLPTIPLSHFIASNPLNETAATHHSDDENPDVVQGVEENEHPDNDLGDARRRDPDALPPESIFELLMSWVHRGYTEFFSGNSLFALKAAVLTILLSIPSLLKSSAAFAYGERFVWAIFMAQLTLARWRGDTTFGLVSRVLATFFGCLVGMVIWYISTGNGKGNSYGLVITITVAAPFIFFGRLYWTGPPMTNIIFFVTIMLVAGYSWQNTHIPIGFNYWGWALAWRRFILVVCGVTAAFIFSFLPPSTTLRSYQRRMMATTVMELGTVYCSIVSYANVREHQGEERVEILQKLLAIRSKLKRSHVMKTNIVYEFSLRGRWPADRYKKILDLQVKIAYLLSHLMSTIELLEPAWTRAFLKRTRFIDSDFQGDILAVISLISTSLKTGQPLPQITPCPLLDRFMVHTHGLNIIRQEADDDYGLPRTMTIDTLENRQYMIFSVGVTTAFGIIMRLDRLMVATKELVGEQYHIHGIGLADYRPVKDV</sequence>
<comment type="subcellular location">
    <subcellularLocation>
        <location evidence="1">Membrane</location>
        <topology evidence="1">Multi-pass membrane protein</topology>
    </subcellularLocation>
</comment>
<dbReference type="Pfam" id="PF13515">
    <property type="entry name" value="FUSC_2"/>
    <property type="match status" value="1"/>
</dbReference>
<feature type="transmembrane region" description="Helical" evidence="6">
    <location>
        <begin position="195"/>
        <end position="218"/>
    </location>
</feature>
<evidence type="ECO:0008006" key="12">
    <source>
        <dbReference type="Google" id="ProtNLM"/>
    </source>
</evidence>
<feature type="transmembrane region" description="Helical" evidence="6">
    <location>
        <begin position="224"/>
        <end position="247"/>
    </location>
</feature>
<dbReference type="GO" id="GO:0016020">
    <property type="term" value="C:membrane"/>
    <property type="evidence" value="ECO:0007669"/>
    <property type="project" value="UniProtKB-SubCell"/>
</dbReference>
<proteinExistence type="predicted"/>
<feature type="transmembrane region" description="Helical" evidence="6">
    <location>
        <begin position="858"/>
        <end position="881"/>
    </location>
</feature>
<feature type="transmembrane region" description="Helical" evidence="6">
    <location>
        <begin position="259"/>
        <end position="277"/>
    </location>
</feature>
<feature type="region of interest" description="Disordered" evidence="5">
    <location>
        <begin position="391"/>
        <end position="476"/>
    </location>
</feature>
<dbReference type="EMBL" id="RWJN01000364">
    <property type="protein sequence ID" value="TCD62519.1"/>
    <property type="molecule type" value="Genomic_DNA"/>
</dbReference>
<feature type="domain" description="Putative ER transporter 6TM N-terminal" evidence="8">
    <location>
        <begin position="89"/>
        <end position="385"/>
    </location>
</feature>
<dbReference type="Pfam" id="PF10334">
    <property type="entry name" value="BRE4"/>
    <property type="match status" value="1"/>
</dbReference>
<feature type="compositionally biased region" description="Basic and acidic residues" evidence="5">
    <location>
        <begin position="734"/>
        <end position="750"/>
    </location>
</feature>
<comment type="caution">
    <text evidence="10">The sequence shown here is derived from an EMBL/GenBank/DDBJ whole genome shotgun (WGS) entry which is preliminary data.</text>
</comment>
<dbReference type="InterPro" id="IPR018820">
    <property type="entry name" value="BRE4-related_DUF2421"/>
</dbReference>
<dbReference type="InterPro" id="IPR049453">
    <property type="entry name" value="Memb_transporter_dom"/>
</dbReference>
<feature type="transmembrane region" description="Helical" evidence="6">
    <location>
        <begin position="108"/>
        <end position="139"/>
    </location>
</feature>
<dbReference type="AlphaFoldDB" id="A0A4R0RDJ2"/>
<evidence type="ECO:0000313" key="10">
    <source>
        <dbReference type="EMBL" id="TCD62519.1"/>
    </source>
</evidence>
<organism evidence="10 11">
    <name type="scientific">Steccherinum ochraceum</name>
    <dbReference type="NCBI Taxonomy" id="92696"/>
    <lineage>
        <taxon>Eukaryota</taxon>
        <taxon>Fungi</taxon>
        <taxon>Dikarya</taxon>
        <taxon>Basidiomycota</taxon>
        <taxon>Agaricomycotina</taxon>
        <taxon>Agaricomycetes</taxon>
        <taxon>Polyporales</taxon>
        <taxon>Steccherinaceae</taxon>
        <taxon>Steccherinum</taxon>
    </lineage>
</organism>
<keyword evidence="4 6" id="KW-0472">Membrane</keyword>
<dbReference type="STRING" id="92696.A0A4R0RDJ2"/>
<feature type="compositionally biased region" description="Polar residues" evidence="5">
    <location>
        <begin position="439"/>
        <end position="458"/>
    </location>
</feature>
<evidence type="ECO:0000256" key="5">
    <source>
        <dbReference type="SAM" id="MobiDB-lite"/>
    </source>
</evidence>
<keyword evidence="11" id="KW-1185">Reference proteome</keyword>
<feature type="transmembrane region" description="Helical" evidence="6">
    <location>
        <begin position="154"/>
        <end position="174"/>
    </location>
</feature>
<feature type="compositionally biased region" description="Basic and acidic residues" evidence="5">
    <location>
        <begin position="59"/>
        <end position="71"/>
    </location>
</feature>
<evidence type="ECO:0000256" key="2">
    <source>
        <dbReference type="ARBA" id="ARBA00022692"/>
    </source>
</evidence>
<accession>A0A4R0RDJ2</accession>